<organism evidence="3 4">
    <name type="scientific">Nocardioides imazamoxiresistens</name>
    <dbReference type="NCBI Taxonomy" id="3231893"/>
    <lineage>
        <taxon>Bacteria</taxon>
        <taxon>Bacillati</taxon>
        <taxon>Actinomycetota</taxon>
        <taxon>Actinomycetes</taxon>
        <taxon>Propionibacteriales</taxon>
        <taxon>Nocardioidaceae</taxon>
        <taxon>Nocardioides</taxon>
    </lineage>
</organism>
<name>A0ABU3PSI1_9ACTN</name>
<dbReference type="EMBL" id="JAVYII010000001">
    <property type="protein sequence ID" value="MDT9591837.1"/>
    <property type="molecule type" value="Genomic_DNA"/>
</dbReference>
<evidence type="ECO:0000313" key="3">
    <source>
        <dbReference type="EMBL" id="MDT9591837.1"/>
    </source>
</evidence>
<protein>
    <submittedName>
        <fullName evidence="3">DUF4190 domain-containing protein</fullName>
    </submittedName>
</protein>
<proteinExistence type="predicted"/>
<dbReference type="Gene3D" id="1.20.140.150">
    <property type="match status" value="1"/>
</dbReference>
<accession>A0ABU3PSI1</accession>
<evidence type="ECO:0000256" key="1">
    <source>
        <dbReference type="SAM" id="MobiDB-lite"/>
    </source>
</evidence>
<keyword evidence="4" id="KW-1185">Reference proteome</keyword>
<sequence>MSNPYEPDPHKPQDPQQGGSGGGFSDQPYGQGGQYGGQQYGGQGGGYGGQYGGGQPGGQQFSAPYSNPFGAQPYGQQQPTSTDGVSIAGFVLSLTCCLSFVGAILGFIGLSRTKNDQRKGRWAAVSAIVIGLIGTLVAVGVIVFAVTVGLNTVTPGNAEVGQCADKSFEDDDAIGLRDADCDEPHDVEIVYAGDYSDVEDAVADEGFDIDELSDNEIAGVACTTLVGDEYSEVQTSEYVVGILAENVPPGSADAILCYVERSDGDELDAPLAD</sequence>
<keyword evidence="2" id="KW-1133">Transmembrane helix</keyword>
<feature type="compositionally biased region" description="Gly residues" evidence="1">
    <location>
        <begin position="18"/>
        <end position="57"/>
    </location>
</feature>
<gene>
    <name evidence="3" type="ORF">RDV89_02065</name>
</gene>
<comment type="caution">
    <text evidence="3">The sequence shown here is derived from an EMBL/GenBank/DDBJ whole genome shotgun (WGS) entry which is preliminary data.</text>
</comment>
<feature type="transmembrane region" description="Helical" evidence="2">
    <location>
        <begin position="122"/>
        <end position="146"/>
    </location>
</feature>
<feature type="transmembrane region" description="Helical" evidence="2">
    <location>
        <begin position="87"/>
        <end position="110"/>
    </location>
</feature>
<dbReference type="Proteomes" id="UP001268542">
    <property type="component" value="Unassembled WGS sequence"/>
</dbReference>
<keyword evidence="2" id="KW-0472">Membrane</keyword>
<feature type="region of interest" description="Disordered" evidence="1">
    <location>
        <begin position="1"/>
        <end position="80"/>
    </location>
</feature>
<dbReference type="RefSeq" id="WP_315730875.1">
    <property type="nucleotide sequence ID" value="NZ_JAVYII010000001.1"/>
</dbReference>
<reference evidence="3 4" key="1">
    <citation type="submission" date="2023-08" db="EMBL/GenBank/DDBJ databases">
        <title>Nocardioides seae sp. nov., a bacterium isolated from a soil.</title>
        <authorList>
            <person name="Wang X."/>
        </authorList>
    </citation>
    <scope>NUCLEOTIDE SEQUENCE [LARGE SCALE GENOMIC DNA]</scope>
    <source>
        <strain evidence="3 4">YZH12</strain>
    </source>
</reference>
<evidence type="ECO:0000256" key="2">
    <source>
        <dbReference type="SAM" id="Phobius"/>
    </source>
</evidence>
<evidence type="ECO:0000313" key="4">
    <source>
        <dbReference type="Proteomes" id="UP001268542"/>
    </source>
</evidence>
<keyword evidence="2" id="KW-0812">Transmembrane</keyword>